<protein>
    <submittedName>
        <fullName evidence="2">HXXEE domain-containing protein</fullName>
    </submittedName>
</protein>
<feature type="transmembrane region" description="Helical" evidence="1">
    <location>
        <begin position="158"/>
        <end position="177"/>
    </location>
</feature>
<dbReference type="Pfam" id="PF13787">
    <property type="entry name" value="HXXEE"/>
    <property type="match status" value="1"/>
</dbReference>
<evidence type="ECO:0000313" key="3">
    <source>
        <dbReference type="Proteomes" id="UP001604043"/>
    </source>
</evidence>
<comment type="caution">
    <text evidence="2">The sequence shown here is derived from an EMBL/GenBank/DDBJ whole genome shotgun (WGS) entry which is preliminary data.</text>
</comment>
<feature type="transmembrane region" description="Helical" evidence="1">
    <location>
        <begin position="132"/>
        <end position="152"/>
    </location>
</feature>
<evidence type="ECO:0000256" key="1">
    <source>
        <dbReference type="SAM" id="Phobius"/>
    </source>
</evidence>
<reference evidence="2 3" key="1">
    <citation type="submission" date="2024-02" db="EMBL/GenBank/DDBJ databases">
        <title>Expansion and revision of Xanthobacter and proposal of Roseixanthobacter gen. nov.</title>
        <authorList>
            <person name="Soltysiak M.P.M."/>
            <person name="Jalihal A."/>
            <person name="Ory A."/>
            <person name="Chrisophersen C."/>
            <person name="Lee A.D."/>
            <person name="Boulton J."/>
            <person name="Springer M."/>
        </authorList>
    </citation>
    <scope>NUCLEOTIDE SEQUENCE [LARGE SCALE GENOMIC DNA]</scope>
    <source>
        <strain evidence="2 3">CB5</strain>
    </source>
</reference>
<sequence length="187" mass="19734">MKAWLSRNWVAGAGFMAFALLLAAPLVSGAGRSVLLIFLASPIYMLHQIEEHTGDRFRTYVNRVVFGGVEALTVSDVLLINLPGVWGINLVAVYVAWLAGAGWGLAAAYLILVNGIAHLGMAARFRSYNPGLGTGALLFIPFGAIAAALVPATAAQHALAFAIAVAVHAAIIVRVRFHLAQARAHAR</sequence>
<dbReference type="InterPro" id="IPR025671">
    <property type="entry name" value="HXXEE"/>
</dbReference>
<keyword evidence="1" id="KW-0472">Membrane</keyword>
<name>A0ABW6ZMK5_9HYPH</name>
<evidence type="ECO:0000313" key="2">
    <source>
        <dbReference type="EMBL" id="MFG1254839.1"/>
    </source>
</evidence>
<dbReference type="Proteomes" id="UP001604043">
    <property type="component" value="Unassembled WGS sequence"/>
</dbReference>
<dbReference type="EMBL" id="JBAFUR010000007">
    <property type="protein sequence ID" value="MFG1254839.1"/>
    <property type="molecule type" value="Genomic_DNA"/>
</dbReference>
<proteinExistence type="predicted"/>
<keyword evidence="1" id="KW-0812">Transmembrane</keyword>
<organism evidence="2 3">
    <name type="scientific">Xanthobacter aminoxidans</name>
    <dbReference type="NCBI Taxonomy" id="186280"/>
    <lineage>
        <taxon>Bacteria</taxon>
        <taxon>Pseudomonadati</taxon>
        <taxon>Pseudomonadota</taxon>
        <taxon>Alphaproteobacteria</taxon>
        <taxon>Hyphomicrobiales</taxon>
        <taxon>Xanthobacteraceae</taxon>
        <taxon>Xanthobacter</taxon>
    </lineage>
</organism>
<dbReference type="RefSeq" id="WP_394008704.1">
    <property type="nucleotide sequence ID" value="NZ_JBAFUR010000007.1"/>
</dbReference>
<feature type="transmembrane region" description="Helical" evidence="1">
    <location>
        <begin position="86"/>
        <end position="112"/>
    </location>
</feature>
<keyword evidence="1" id="KW-1133">Transmembrane helix</keyword>
<keyword evidence="3" id="KW-1185">Reference proteome</keyword>
<gene>
    <name evidence="2" type="ORF">V5F30_21710</name>
</gene>
<accession>A0ABW6ZMK5</accession>